<organism evidence="2 3">
    <name type="scientific">Leucocoprinus leucothites</name>
    <dbReference type="NCBI Taxonomy" id="201217"/>
    <lineage>
        <taxon>Eukaryota</taxon>
        <taxon>Fungi</taxon>
        <taxon>Dikarya</taxon>
        <taxon>Basidiomycota</taxon>
        <taxon>Agaricomycotina</taxon>
        <taxon>Agaricomycetes</taxon>
        <taxon>Agaricomycetidae</taxon>
        <taxon>Agaricales</taxon>
        <taxon>Agaricineae</taxon>
        <taxon>Agaricaceae</taxon>
        <taxon>Leucocoprinus</taxon>
    </lineage>
</organism>
<protein>
    <submittedName>
        <fullName evidence="2">Uncharacterized protein</fullName>
    </submittedName>
</protein>
<dbReference type="AlphaFoldDB" id="A0A8H5D315"/>
<name>A0A8H5D315_9AGAR</name>
<feature type="chain" id="PRO_5034150583" evidence="1">
    <location>
        <begin position="23"/>
        <end position="105"/>
    </location>
</feature>
<sequence length="105" mass="11146">MAFKFFTVLVTIAAANSLLAQADLAQCDFVFIPESPIDPATNVTEGATFTEDPDEVFNVHNAFSAVGFTCAQSADFLEDLAGQTLPGPTGFNWTIQSAECSCDSN</sequence>
<reference evidence="2 3" key="1">
    <citation type="journal article" date="2020" name="ISME J.">
        <title>Uncovering the hidden diversity of litter-decomposition mechanisms in mushroom-forming fungi.</title>
        <authorList>
            <person name="Floudas D."/>
            <person name="Bentzer J."/>
            <person name="Ahren D."/>
            <person name="Johansson T."/>
            <person name="Persson P."/>
            <person name="Tunlid A."/>
        </authorList>
    </citation>
    <scope>NUCLEOTIDE SEQUENCE [LARGE SCALE GENOMIC DNA]</scope>
    <source>
        <strain evidence="2 3">CBS 146.42</strain>
    </source>
</reference>
<gene>
    <name evidence="2" type="ORF">D9756_006244</name>
</gene>
<evidence type="ECO:0000256" key="1">
    <source>
        <dbReference type="SAM" id="SignalP"/>
    </source>
</evidence>
<feature type="signal peptide" evidence="1">
    <location>
        <begin position="1"/>
        <end position="22"/>
    </location>
</feature>
<evidence type="ECO:0000313" key="3">
    <source>
        <dbReference type="Proteomes" id="UP000559027"/>
    </source>
</evidence>
<proteinExistence type="predicted"/>
<accession>A0A8H5D315</accession>
<comment type="caution">
    <text evidence="2">The sequence shown here is derived from an EMBL/GenBank/DDBJ whole genome shotgun (WGS) entry which is preliminary data.</text>
</comment>
<dbReference type="EMBL" id="JAACJO010000011">
    <property type="protein sequence ID" value="KAF5352744.1"/>
    <property type="molecule type" value="Genomic_DNA"/>
</dbReference>
<dbReference type="OrthoDB" id="3031843at2759"/>
<dbReference type="Proteomes" id="UP000559027">
    <property type="component" value="Unassembled WGS sequence"/>
</dbReference>
<keyword evidence="1" id="KW-0732">Signal</keyword>
<evidence type="ECO:0000313" key="2">
    <source>
        <dbReference type="EMBL" id="KAF5352744.1"/>
    </source>
</evidence>
<keyword evidence="3" id="KW-1185">Reference proteome</keyword>